<evidence type="ECO:0000313" key="7">
    <source>
        <dbReference type="Ensembl" id="ENSAMXP00000026651.2"/>
    </source>
</evidence>
<feature type="transmembrane region" description="Helical" evidence="5">
    <location>
        <begin position="269"/>
        <end position="288"/>
    </location>
</feature>
<accession>W5LU35</accession>
<evidence type="ECO:0000256" key="3">
    <source>
        <dbReference type="ARBA" id="ARBA00022989"/>
    </source>
</evidence>
<dbReference type="Proteomes" id="UP000018467">
    <property type="component" value="Unassembled WGS sequence"/>
</dbReference>
<dbReference type="Pfam" id="PF00001">
    <property type="entry name" value="7tm_1"/>
    <property type="match status" value="1"/>
</dbReference>
<reference evidence="7" key="3">
    <citation type="submission" date="2025-08" db="UniProtKB">
        <authorList>
            <consortium name="Ensembl"/>
        </authorList>
    </citation>
    <scope>IDENTIFICATION</scope>
</reference>
<evidence type="ECO:0000256" key="5">
    <source>
        <dbReference type="SAM" id="Phobius"/>
    </source>
</evidence>
<dbReference type="GO" id="GO:0016020">
    <property type="term" value="C:membrane"/>
    <property type="evidence" value="ECO:0007669"/>
    <property type="project" value="UniProtKB-SubCell"/>
</dbReference>
<feature type="domain" description="G-protein coupled receptors family 1 profile" evidence="6">
    <location>
        <begin position="76"/>
        <end position="324"/>
    </location>
</feature>
<dbReference type="PANTHER" id="PTHR26451:SF866">
    <property type="entry name" value="ODORANT RECEPTOR-RELATED"/>
    <property type="match status" value="1"/>
</dbReference>
<dbReference type="Bgee" id="ENSAMXG00000025946">
    <property type="expression patterns" value="Expressed in olfactory epithelium"/>
</dbReference>
<dbReference type="SUPFAM" id="SSF81321">
    <property type="entry name" value="Family A G protein-coupled receptor-like"/>
    <property type="match status" value="1"/>
</dbReference>
<dbReference type="GO" id="GO:0005549">
    <property type="term" value="F:odorant binding"/>
    <property type="evidence" value="ECO:0007669"/>
    <property type="project" value="TreeGrafter"/>
</dbReference>
<feature type="transmembrane region" description="Helical" evidence="5">
    <location>
        <begin position="308"/>
        <end position="326"/>
    </location>
</feature>
<keyword evidence="3 5" id="KW-1133">Transmembrane helix</keyword>
<dbReference type="CDD" id="cd00637">
    <property type="entry name" value="7tm_classA_rhodopsin-like"/>
    <property type="match status" value="1"/>
</dbReference>
<keyword evidence="8" id="KW-1185">Reference proteome</keyword>
<dbReference type="InterPro" id="IPR017452">
    <property type="entry name" value="GPCR_Rhodpsn_7TM"/>
</dbReference>
<evidence type="ECO:0000313" key="8">
    <source>
        <dbReference type="Proteomes" id="UP000018467"/>
    </source>
</evidence>
<dbReference type="PANTHER" id="PTHR26451">
    <property type="entry name" value="G_PROTEIN_RECEP_F1_2 DOMAIN-CONTAINING PROTEIN"/>
    <property type="match status" value="1"/>
</dbReference>
<reference evidence="8" key="2">
    <citation type="journal article" date="2014" name="Nat. Commun.">
        <title>The cavefish genome reveals candidate genes for eye loss.</title>
        <authorList>
            <person name="McGaugh S.E."/>
            <person name="Gross J.B."/>
            <person name="Aken B."/>
            <person name="Blin M."/>
            <person name="Borowsky R."/>
            <person name="Chalopin D."/>
            <person name="Hinaux H."/>
            <person name="Jeffery W.R."/>
            <person name="Keene A."/>
            <person name="Ma L."/>
            <person name="Minx P."/>
            <person name="Murphy D."/>
            <person name="O'Quin K.E."/>
            <person name="Retaux S."/>
            <person name="Rohner N."/>
            <person name="Searle S.M."/>
            <person name="Stahl B.A."/>
            <person name="Tabin C."/>
            <person name="Volff J.N."/>
            <person name="Yoshizawa M."/>
            <person name="Warren W.C."/>
        </authorList>
    </citation>
    <scope>NUCLEOTIDE SEQUENCE [LARGE SCALE GENOMIC DNA]</scope>
    <source>
        <strain evidence="8">female</strain>
    </source>
</reference>
<keyword evidence="4 5" id="KW-0472">Membrane</keyword>
<organism evidence="7 8">
    <name type="scientific">Astyanax mexicanus</name>
    <name type="common">Blind cave fish</name>
    <name type="synonym">Astyanax fasciatus mexicanus</name>
    <dbReference type="NCBI Taxonomy" id="7994"/>
    <lineage>
        <taxon>Eukaryota</taxon>
        <taxon>Metazoa</taxon>
        <taxon>Chordata</taxon>
        <taxon>Craniata</taxon>
        <taxon>Vertebrata</taxon>
        <taxon>Euteleostomi</taxon>
        <taxon>Actinopterygii</taxon>
        <taxon>Neopterygii</taxon>
        <taxon>Teleostei</taxon>
        <taxon>Ostariophysi</taxon>
        <taxon>Characiformes</taxon>
        <taxon>Characoidei</taxon>
        <taxon>Acestrorhamphidae</taxon>
        <taxon>Acestrorhamphinae</taxon>
        <taxon>Astyanax</taxon>
    </lineage>
</organism>
<evidence type="ECO:0000256" key="2">
    <source>
        <dbReference type="ARBA" id="ARBA00022692"/>
    </source>
</evidence>
<proteinExistence type="predicted"/>
<dbReference type="InterPro" id="IPR000276">
    <property type="entry name" value="GPCR_Rhodpsn"/>
</dbReference>
<feature type="transmembrane region" description="Helical" evidence="5">
    <location>
        <begin position="175"/>
        <end position="196"/>
    </location>
</feature>
<feature type="transmembrane region" description="Helical" evidence="5">
    <location>
        <begin position="225"/>
        <end position="248"/>
    </location>
</feature>
<name>W5LU35_ASTMX</name>
<dbReference type="GO" id="GO:0004984">
    <property type="term" value="F:olfactory receptor activity"/>
    <property type="evidence" value="ECO:0007669"/>
    <property type="project" value="TreeGrafter"/>
</dbReference>
<comment type="subcellular location">
    <subcellularLocation>
        <location evidence="1">Membrane</location>
    </subcellularLocation>
</comment>
<feature type="transmembrane region" description="Helical" evidence="5">
    <location>
        <begin position="63"/>
        <end position="84"/>
    </location>
</feature>
<dbReference type="Ensembl" id="ENSAMXT00000026672.2">
    <property type="protein sequence ID" value="ENSAMXP00000026651.2"/>
    <property type="gene ID" value="ENSAMXG00000025946.2"/>
</dbReference>
<protein>
    <recommendedName>
        <fullName evidence="6">G-protein coupled receptors family 1 profile domain-containing protein</fullName>
    </recommendedName>
</protein>
<evidence type="ECO:0000259" key="6">
    <source>
        <dbReference type="PROSITE" id="PS50262"/>
    </source>
</evidence>
<dbReference type="eggNOG" id="ENOG502SI8D">
    <property type="taxonomic scope" value="Eukaryota"/>
</dbReference>
<dbReference type="FunFam" id="1.20.1070.10:FF:000096">
    <property type="entry name" value="Odorant receptor 131-2"/>
    <property type="match status" value="1"/>
</dbReference>
<dbReference type="Gene3D" id="1.20.1070.10">
    <property type="entry name" value="Rhodopsin 7-helix transmembrane proteins"/>
    <property type="match status" value="1"/>
</dbReference>
<evidence type="ECO:0000256" key="1">
    <source>
        <dbReference type="ARBA" id="ARBA00004370"/>
    </source>
</evidence>
<dbReference type="HOGENOM" id="CLU_077059_0_0_1"/>
<reference evidence="8" key="1">
    <citation type="submission" date="2013-03" db="EMBL/GenBank/DDBJ databases">
        <authorList>
            <person name="Jeffery W."/>
            <person name="Warren W."/>
            <person name="Wilson R.K."/>
        </authorList>
    </citation>
    <scope>NUCLEOTIDE SEQUENCE</scope>
    <source>
        <strain evidence="8">female</strain>
    </source>
</reference>
<sequence>MRHTLCHVSDFVGILLSVRRGHGSDTSTLSTLMAVSNGSTVELLYIHQQLFNVSFNEGPITKLTVVMLIFLFFIYLNMIMLYSLMSKRVFIETPRYILFAHMLLNDSIHLLFTVVLYCVGLALLKLVIVACALTVFVSSTTFRNAPLNLAVMSLERYIAICFPLRHAEIATRKRTYLAIVFIWSIGSLNFMIDLFYRIVMDPNILTTHILCTRETLFIKAWQLDVFSALNILYFVGVSLIIIFTYISIMISARSVSSNKDSATKAHRTVLLHFVQLGLCLTAFLYSAIERAAAMLGNSSLYLDVRYLAFLFILVLPRCMSPLIYGLRDNALKPLFIYYFRCGSGRVKPIVNVH</sequence>
<evidence type="ECO:0000256" key="4">
    <source>
        <dbReference type="ARBA" id="ARBA00023136"/>
    </source>
</evidence>
<keyword evidence="2 5" id="KW-0812">Transmembrane</keyword>
<dbReference type="AlphaFoldDB" id="W5LU35"/>
<reference evidence="7" key="4">
    <citation type="submission" date="2025-09" db="UniProtKB">
        <authorList>
            <consortium name="Ensembl"/>
        </authorList>
    </citation>
    <scope>IDENTIFICATION</scope>
</reference>
<dbReference type="GO" id="GO:0004930">
    <property type="term" value="F:G protein-coupled receptor activity"/>
    <property type="evidence" value="ECO:0007669"/>
    <property type="project" value="InterPro"/>
</dbReference>
<dbReference type="InParanoid" id="W5LU35"/>
<dbReference type="InterPro" id="IPR052921">
    <property type="entry name" value="GPCR1_Superfamily_Member"/>
</dbReference>
<dbReference type="GeneTree" id="ENSGT00940000163093"/>
<dbReference type="PROSITE" id="PS50262">
    <property type="entry name" value="G_PROTEIN_RECEP_F1_2"/>
    <property type="match status" value="1"/>
</dbReference>
<dbReference type="PRINTS" id="PR00237">
    <property type="entry name" value="GPCRRHODOPSN"/>
</dbReference>